<feature type="transmembrane region" description="Helical" evidence="5">
    <location>
        <begin position="1375"/>
        <end position="1394"/>
    </location>
</feature>
<feature type="region of interest" description="Disordered" evidence="4">
    <location>
        <begin position="702"/>
        <end position="726"/>
    </location>
</feature>
<feature type="signal peptide" evidence="6">
    <location>
        <begin position="1"/>
        <end position="25"/>
    </location>
</feature>
<feature type="domain" description="Fibronectin type-III" evidence="7">
    <location>
        <begin position="804"/>
        <end position="898"/>
    </location>
</feature>
<evidence type="ECO:0000259" key="7">
    <source>
        <dbReference type="PROSITE" id="PS50853"/>
    </source>
</evidence>
<proteinExistence type="predicted"/>
<keyword evidence="5" id="KW-0812">Transmembrane</keyword>
<feature type="domain" description="Fibronectin type-III" evidence="7">
    <location>
        <begin position="714"/>
        <end position="803"/>
    </location>
</feature>
<evidence type="ECO:0000256" key="4">
    <source>
        <dbReference type="SAM" id="MobiDB-lite"/>
    </source>
</evidence>
<keyword evidence="3" id="KW-0624">Polysaccharide degradation</keyword>
<feature type="domain" description="Fibronectin type-III" evidence="7">
    <location>
        <begin position="347"/>
        <end position="440"/>
    </location>
</feature>
<dbReference type="InterPro" id="IPR050964">
    <property type="entry name" value="Striated_Muscle_Regulatory"/>
</dbReference>
<evidence type="ECO:0000313" key="9">
    <source>
        <dbReference type="Proteomes" id="UP000677082"/>
    </source>
</evidence>
<feature type="compositionally biased region" description="Polar residues" evidence="4">
    <location>
        <begin position="516"/>
        <end position="528"/>
    </location>
</feature>
<evidence type="ECO:0000256" key="1">
    <source>
        <dbReference type="ARBA" id="ARBA00022737"/>
    </source>
</evidence>
<feature type="domain" description="Fibronectin type-III" evidence="7">
    <location>
        <begin position="626"/>
        <end position="713"/>
    </location>
</feature>
<keyword evidence="2" id="KW-0326">Glycosidase</keyword>
<feature type="compositionally biased region" description="Pro residues" evidence="4">
    <location>
        <begin position="1250"/>
        <end position="1261"/>
    </location>
</feature>
<dbReference type="GO" id="GO:0016798">
    <property type="term" value="F:hydrolase activity, acting on glycosyl bonds"/>
    <property type="evidence" value="ECO:0007669"/>
    <property type="project" value="UniProtKB-KW"/>
</dbReference>
<dbReference type="PANTHER" id="PTHR13817:SF151">
    <property type="entry name" value="TITIN"/>
    <property type="match status" value="1"/>
</dbReference>
<dbReference type="NCBIfam" id="TIGR01167">
    <property type="entry name" value="LPXTG_anchor"/>
    <property type="match status" value="1"/>
</dbReference>
<feature type="domain" description="Fibronectin type-III" evidence="7">
    <location>
        <begin position="531"/>
        <end position="625"/>
    </location>
</feature>
<dbReference type="PROSITE" id="PS50853">
    <property type="entry name" value="FN3"/>
    <property type="match status" value="7"/>
</dbReference>
<keyword evidence="5" id="KW-1133">Transmembrane helix</keyword>
<name>A0A919T9A2_9ACTN</name>
<evidence type="ECO:0000256" key="2">
    <source>
        <dbReference type="ARBA" id="ARBA00023295"/>
    </source>
</evidence>
<dbReference type="Gene3D" id="2.130.10.10">
    <property type="entry name" value="YVTN repeat-like/Quinoprotein amine dehydrogenase"/>
    <property type="match status" value="2"/>
</dbReference>
<keyword evidence="9" id="KW-1185">Reference proteome</keyword>
<feature type="region of interest" description="Disordered" evidence="4">
    <location>
        <begin position="1241"/>
        <end position="1279"/>
    </location>
</feature>
<keyword evidence="2" id="KW-0378">Hydrolase</keyword>
<feature type="region of interest" description="Disordered" evidence="4">
    <location>
        <begin position="516"/>
        <end position="537"/>
    </location>
</feature>
<feature type="domain" description="Fibronectin type-III" evidence="7">
    <location>
        <begin position="989"/>
        <end position="1080"/>
    </location>
</feature>
<dbReference type="Pfam" id="PF00041">
    <property type="entry name" value="fn3"/>
    <property type="match status" value="3"/>
</dbReference>
<evidence type="ECO:0000256" key="3">
    <source>
        <dbReference type="ARBA" id="ARBA00023326"/>
    </source>
</evidence>
<dbReference type="GO" id="GO:0000272">
    <property type="term" value="P:polysaccharide catabolic process"/>
    <property type="evidence" value="ECO:0007669"/>
    <property type="project" value="UniProtKB-KW"/>
</dbReference>
<sequence>MLRAGAGVLALLVMAIAGLPGVAAAAHRATTLVGSPAATVYVGDYATPAFTTLEVGGTVSDSGQTNGGAVSKVVPSPTENVAYALRTLGVDVINRADNQLLTTIPVAGGNLRDGVVSPDGRYLYVADARSSTTTQVSRIMTSPPYSIVSTQTGVTAGGRHSVVVALNNAGTVLYVGDDSINNIITIDSASMAVITAPVPVSGPVQTITASPDGTALLVTTSTDAIDVVPLTVNGIPSAPTPSSSVGCAVRSAVYAPDGTKVYAACMEGYVVRLDAASLTAEASLDLLGGTGSYAAISPDAGWLYVSSPPDGSILPVDLSTAGPGTVGTLGAPIAAGMLPARITIAGFPDPPSIGMGSEGNATASLYFTPPANTGNLPILDYWAVDTTNGVNFDCHSTTSPCQVTGLTNGTTYNLALRAVNSSGQSVDSNAVPVTPRTVPDAPTIGPATATSGQASIDFTPNGDGGDTITSYSATDTLGHGTFPCAGTSSPCVVTGLMDGTAYAFTLHATNSVGDSLESGTANSVTPSLPTEPDAPTIGTADAGDTEATVRFTPPINDGGQPIFRYRAVDTGNGVDFTCPNLTSPCVVTGLANGTEYHLTILARNSVGYSLPSGAVTVTPARTPDAPVIGTASGGLGRVSVAFTPPGDDGGAPITGYTATDTANSVVFACPQTTSPCDVTGLANGTTYTFTLHATNAAGDSVESSAANPATPATVPTAPTITGAHRGNTTVTLDFTDGATGGAPITAHTATDLVHGSFPCVVNGGQCAVQGLTNGTAYTFTLHATNSAGSSLESNAAAPTTPATVPAAPTISTAVPANAQVTLTFTDGSTGGDPITAHIAAWTTAGGGSGTQACPGSPCVVTALSNGTAYTFKVRATNGVGDSPYSATALPVTPVTLAGAPAITSLRAAGDDAAITFTAPGDSGGSPISGYQYSVDGGAWTALTTTGSGPYTASITGLRAGVGHGIRVRAVNGNGGGAPSASASVFLPTVPGAPTAATAVAGDGRATVSFTAPADDGGSAITGYAVVATPGPATVTCTSSPCTVTGLRNGTPYTFTVRAISALGSSAASAATAAVRPAGVPGAPTGLAGTPAATSIALSFSVRDTGGSPILRTEVSTDGGTTWTTLGGVSISGLTPGTAYPITVRAVNVAGAGPAAAVVIVTTLPAAIDPPTAVAGVSSVTVAWSRSASQNVTGYTVYARPGPATCSTGARDVTTCVIGGTAGISYTFTVVAHTAAGSSAASAPSAEATPLAPPVPPEPPANTTPTLTTPDGQPKQLAPGQPVVIIGTGFAAHSTARLTLYSTPIVLRTMVTDGAGNLTIKDVELPPGLAPGKHTLVASGVDPDGNVRRLSMTFVVKAVPAEDDKPGDDLPATGAAASPLAMFGFVLIVGGALLVRRSTRLRCRH</sequence>
<dbReference type="SUPFAM" id="SSF50969">
    <property type="entry name" value="YVTN repeat-like/Quinoprotein amine dehydrogenase"/>
    <property type="match status" value="1"/>
</dbReference>
<dbReference type="SMART" id="SM00060">
    <property type="entry name" value="FN3"/>
    <property type="match status" value="10"/>
</dbReference>
<dbReference type="SUPFAM" id="SSF49265">
    <property type="entry name" value="Fibronectin type III"/>
    <property type="match status" value="6"/>
</dbReference>
<feature type="compositionally biased region" description="Low complexity" evidence="4">
    <location>
        <begin position="705"/>
        <end position="723"/>
    </location>
</feature>
<evidence type="ECO:0000313" key="8">
    <source>
        <dbReference type="EMBL" id="GIM89921.1"/>
    </source>
</evidence>
<keyword evidence="5" id="KW-0472">Membrane</keyword>
<dbReference type="PANTHER" id="PTHR13817">
    <property type="entry name" value="TITIN"/>
    <property type="match status" value="1"/>
</dbReference>
<dbReference type="InterPro" id="IPR011044">
    <property type="entry name" value="Quino_amine_DH_bsu"/>
</dbReference>
<dbReference type="Proteomes" id="UP000677082">
    <property type="component" value="Unassembled WGS sequence"/>
</dbReference>
<feature type="chain" id="PRO_5037794350" description="Fibronectin type-III domain-containing protein" evidence="6">
    <location>
        <begin position="26"/>
        <end position="1404"/>
    </location>
</feature>
<reference evidence="8 9" key="1">
    <citation type="submission" date="2021-03" db="EMBL/GenBank/DDBJ databases">
        <title>Whole genome shotgun sequence of Actinoplanes toevensis NBRC 105298.</title>
        <authorList>
            <person name="Komaki H."/>
            <person name="Tamura T."/>
        </authorList>
    </citation>
    <scope>NUCLEOTIDE SEQUENCE [LARGE SCALE GENOMIC DNA]</scope>
    <source>
        <strain evidence="8 9">NBRC 105298</strain>
    </source>
</reference>
<keyword evidence="3" id="KW-0119">Carbohydrate metabolism</keyword>
<dbReference type="InterPro" id="IPR013783">
    <property type="entry name" value="Ig-like_fold"/>
</dbReference>
<keyword evidence="6" id="KW-0732">Signal</keyword>
<dbReference type="InterPro" id="IPR015943">
    <property type="entry name" value="WD40/YVTN_repeat-like_dom_sf"/>
</dbReference>
<dbReference type="InterPro" id="IPR003961">
    <property type="entry name" value="FN3_dom"/>
</dbReference>
<comment type="caution">
    <text evidence="8">The sequence shown here is derived from an EMBL/GenBank/DDBJ whole genome shotgun (WGS) entry which is preliminary data.</text>
</comment>
<accession>A0A919T9A2</accession>
<keyword evidence="1" id="KW-0677">Repeat</keyword>
<dbReference type="Gene3D" id="2.60.40.10">
    <property type="entry name" value="Immunoglobulins"/>
    <property type="match status" value="10"/>
</dbReference>
<dbReference type="CDD" id="cd00063">
    <property type="entry name" value="FN3"/>
    <property type="match status" value="8"/>
</dbReference>
<organism evidence="8 9">
    <name type="scientific">Paractinoplanes toevensis</name>
    <dbReference type="NCBI Taxonomy" id="571911"/>
    <lineage>
        <taxon>Bacteria</taxon>
        <taxon>Bacillati</taxon>
        <taxon>Actinomycetota</taxon>
        <taxon>Actinomycetes</taxon>
        <taxon>Micromonosporales</taxon>
        <taxon>Micromonosporaceae</taxon>
        <taxon>Paractinoplanes</taxon>
    </lineage>
</organism>
<dbReference type="InterPro" id="IPR036116">
    <property type="entry name" value="FN3_sf"/>
</dbReference>
<dbReference type="EMBL" id="BOQN01000021">
    <property type="protein sequence ID" value="GIM89921.1"/>
    <property type="molecule type" value="Genomic_DNA"/>
</dbReference>
<feature type="domain" description="Fibronectin type-III" evidence="7">
    <location>
        <begin position="1163"/>
        <end position="1253"/>
    </location>
</feature>
<gene>
    <name evidence="8" type="ORF">Ato02nite_017140</name>
</gene>
<evidence type="ECO:0000256" key="5">
    <source>
        <dbReference type="SAM" id="Phobius"/>
    </source>
</evidence>
<protein>
    <recommendedName>
        <fullName evidence="7">Fibronectin type-III domain-containing protein</fullName>
    </recommendedName>
</protein>
<evidence type="ECO:0000256" key="6">
    <source>
        <dbReference type="SAM" id="SignalP"/>
    </source>
</evidence>